<gene>
    <name evidence="9" type="ORF">SEMRO_1546_G281390.1</name>
</gene>
<evidence type="ECO:0000256" key="6">
    <source>
        <dbReference type="ARBA" id="ARBA00023027"/>
    </source>
</evidence>
<dbReference type="Gene3D" id="3.90.79.20">
    <property type="match status" value="1"/>
</dbReference>
<evidence type="ECO:0000313" key="10">
    <source>
        <dbReference type="Proteomes" id="UP001153069"/>
    </source>
</evidence>
<evidence type="ECO:0000256" key="3">
    <source>
        <dbReference type="ARBA" id="ARBA00022723"/>
    </source>
</evidence>
<evidence type="ECO:0000256" key="7">
    <source>
        <dbReference type="SAM" id="SignalP"/>
    </source>
</evidence>
<dbReference type="GO" id="GO:0005777">
    <property type="term" value="C:peroxisome"/>
    <property type="evidence" value="ECO:0007669"/>
    <property type="project" value="TreeGrafter"/>
</dbReference>
<dbReference type="GO" id="GO:0006742">
    <property type="term" value="P:NADP+ catabolic process"/>
    <property type="evidence" value="ECO:0007669"/>
    <property type="project" value="TreeGrafter"/>
</dbReference>
<dbReference type="PANTHER" id="PTHR42904">
    <property type="entry name" value="NUDIX HYDROLASE, NUDC SUBFAMILY"/>
    <property type="match status" value="1"/>
</dbReference>
<dbReference type="Pfam" id="PF09297">
    <property type="entry name" value="Zn_ribbon_NUD"/>
    <property type="match status" value="1"/>
</dbReference>
<dbReference type="PANTHER" id="PTHR42904:SF8">
    <property type="entry name" value="NAD(+) DIPHOSPHATASE"/>
    <property type="match status" value="1"/>
</dbReference>
<dbReference type="NCBIfam" id="NF001299">
    <property type="entry name" value="PRK00241.1"/>
    <property type="match status" value="1"/>
</dbReference>
<keyword evidence="4" id="KW-0378">Hydrolase</keyword>
<dbReference type="Pfam" id="PF00293">
    <property type="entry name" value="NUDIX"/>
    <property type="match status" value="1"/>
</dbReference>
<dbReference type="GO" id="GO:0005829">
    <property type="term" value="C:cytosol"/>
    <property type="evidence" value="ECO:0007669"/>
    <property type="project" value="TreeGrafter"/>
</dbReference>
<dbReference type="Proteomes" id="UP001153069">
    <property type="component" value="Unassembled WGS sequence"/>
</dbReference>
<sequence>MARRRLLLLFGFLSFWEPNGAFGPTVSFPSGAAGKTTSLLEMQGQESIDTLATVSNPWYSDPSIGRDRTDVLDHRDADWKAIVSQDARFVLQTANGMYYTEQEATSLSAAPQPVFWTYPQLVQLLGEEQVLKDSLHSDNAQQFLAWLGEHNDHNYWICYVEKPSFSHDQALQVWEKNRDNHPKLDSSLQMTGLREFGDRLDSSVDSAILATANGIVEFHTSHPFCAKCGSSTRIRKAGASRQCANCGTSVYPRIDVASIMLITTRCQQYALLGRKQNWPPGRYSTLAGFAEVGETLEQCCARETHEESGVTVERSSIRFVCSQPWPFPRSLMVGFRAQAKDAGRPDIAIDKLEMEDVQWFHKDYVRERLSGGSTALSFTPNEKEQEFHIPGRASLARILISQWANE</sequence>
<dbReference type="InterPro" id="IPR050241">
    <property type="entry name" value="NAD-cap_RNA_hydrolase_NudC"/>
</dbReference>
<feature type="domain" description="Nudix hydrolase" evidence="8">
    <location>
        <begin position="252"/>
        <end position="382"/>
    </location>
</feature>
<dbReference type="GO" id="GO:0019677">
    <property type="term" value="P:NAD+ catabolic process"/>
    <property type="evidence" value="ECO:0007669"/>
    <property type="project" value="TreeGrafter"/>
</dbReference>
<dbReference type="InterPro" id="IPR000086">
    <property type="entry name" value="NUDIX_hydrolase_dom"/>
</dbReference>
<dbReference type="AlphaFoldDB" id="A0A9N8ETP7"/>
<organism evidence="9 10">
    <name type="scientific">Seminavis robusta</name>
    <dbReference type="NCBI Taxonomy" id="568900"/>
    <lineage>
        <taxon>Eukaryota</taxon>
        <taxon>Sar</taxon>
        <taxon>Stramenopiles</taxon>
        <taxon>Ochrophyta</taxon>
        <taxon>Bacillariophyta</taxon>
        <taxon>Bacillariophyceae</taxon>
        <taxon>Bacillariophycidae</taxon>
        <taxon>Naviculales</taxon>
        <taxon>Naviculaceae</taxon>
        <taxon>Seminavis</taxon>
    </lineage>
</organism>
<dbReference type="CDD" id="cd03429">
    <property type="entry name" value="NUDIX_NADH_pyrophosphatase_Nudt13"/>
    <property type="match status" value="1"/>
</dbReference>
<evidence type="ECO:0000256" key="2">
    <source>
        <dbReference type="ARBA" id="ARBA00012381"/>
    </source>
</evidence>
<dbReference type="InterPro" id="IPR049734">
    <property type="entry name" value="NudC-like_C"/>
</dbReference>
<keyword evidence="3" id="KW-0479">Metal-binding</keyword>
<keyword evidence="10" id="KW-1185">Reference proteome</keyword>
<comment type="cofactor">
    <cofactor evidence="1">
        <name>Mg(2+)</name>
        <dbReference type="ChEBI" id="CHEBI:18420"/>
    </cofactor>
</comment>
<keyword evidence="5" id="KW-0460">Magnesium</keyword>
<dbReference type="EC" id="3.6.1.22" evidence="2"/>
<dbReference type="InterPro" id="IPR015376">
    <property type="entry name" value="Znr_NADH_PPase"/>
</dbReference>
<name>A0A9N8ETP7_9STRA</name>
<accession>A0A9N8ETP7</accession>
<dbReference type="GO" id="GO:0035529">
    <property type="term" value="F:NADH pyrophosphatase activity"/>
    <property type="evidence" value="ECO:0007669"/>
    <property type="project" value="TreeGrafter"/>
</dbReference>
<feature type="signal peptide" evidence="7">
    <location>
        <begin position="1"/>
        <end position="21"/>
    </location>
</feature>
<dbReference type="EMBL" id="CAICTM010001544">
    <property type="protein sequence ID" value="CAB9524510.1"/>
    <property type="molecule type" value="Genomic_DNA"/>
</dbReference>
<evidence type="ECO:0000256" key="5">
    <source>
        <dbReference type="ARBA" id="ARBA00022842"/>
    </source>
</evidence>
<proteinExistence type="predicted"/>
<dbReference type="OrthoDB" id="10249612at2759"/>
<dbReference type="SUPFAM" id="SSF55811">
    <property type="entry name" value="Nudix"/>
    <property type="match status" value="1"/>
</dbReference>
<dbReference type="PROSITE" id="PS00893">
    <property type="entry name" value="NUDIX_BOX"/>
    <property type="match status" value="1"/>
</dbReference>
<evidence type="ECO:0000313" key="9">
    <source>
        <dbReference type="EMBL" id="CAB9524510.1"/>
    </source>
</evidence>
<keyword evidence="6" id="KW-0520">NAD</keyword>
<evidence type="ECO:0000256" key="4">
    <source>
        <dbReference type="ARBA" id="ARBA00022801"/>
    </source>
</evidence>
<feature type="chain" id="PRO_5040145200" description="NAD(+) diphosphatase" evidence="7">
    <location>
        <begin position="22"/>
        <end position="406"/>
    </location>
</feature>
<keyword evidence="7" id="KW-0732">Signal</keyword>
<evidence type="ECO:0000259" key="8">
    <source>
        <dbReference type="PROSITE" id="PS51462"/>
    </source>
</evidence>
<dbReference type="InterPro" id="IPR015797">
    <property type="entry name" value="NUDIX_hydrolase-like_dom_sf"/>
</dbReference>
<dbReference type="Gene3D" id="3.90.79.10">
    <property type="entry name" value="Nucleoside Triphosphate Pyrophosphohydrolase"/>
    <property type="match status" value="1"/>
</dbReference>
<dbReference type="GO" id="GO:0046872">
    <property type="term" value="F:metal ion binding"/>
    <property type="evidence" value="ECO:0007669"/>
    <property type="project" value="UniProtKB-KW"/>
</dbReference>
<comment type="caution">
    <text evidence="9">The sequence shown here is derived from an EMBL/GenBank/DDBJ whole genome shotgun (WGS) entry which is preliminary data.</text>
</comment>
<dbReference type="InterPro" id="IPR020084">
    <property type="entry name" value="NUDIX_hydrolase_CS"/>
</dbReference>
<reference evidence="9" key="1">
    <citation type="submission" date="2020-06" db="EMBL/GenBank/DDBJ databases">
        <authorList>
            <consortium name="Plant Systems Biology data submission"/>
        </authorList>
    </citation>
    <scope>NUCLEOTIDE SEQUENCE</scope>
    <source>
        <strain evidence="9">D6</strain>
    </source>
</reference>
<protein>
    <recommendedName>
        <fullName evidence="2">NAD(+) diphosphatase</fullName>
        <ecNumber evidence="2">3.6.1.22</ecNumber>
    </recommendedName>
</protein>
<evidence type="ECO:0000256" key="1">
    <source>
        <dbReference type="ARBA" id="ARBA00001946"/>
    </source>
</evidence>
<dbReference type="PROSITE" id="PS51462">
    <property type="entry name" value="NUDIX"/>
    <property type="match status" value="1"/>
</dbReference>